<dbReference type="EMBL" id="BARS01051139">
    <property type="protein sequence ID" value="GAG53348.1"/>
    <property type="molecule type" value="Genomic_DNA"/>
</dbReference>
<feature type="compositionally biased region" description="Polar residues" evidence="1">
    <location>
        <begin position="41"/>
        <end position="57"/>
    </location>
</feature>
<reference evidence="2" key="1">
    <citation type="journal article" date="2014" name="Front. Microbiol.">
        <title>High frequency of phylogenetically diverse reductive dehalogenase-homologous genes in deep subseafloor sedimentary metagenomes.</title>
        <authorList>
            <person name="Kawai M."/>
            <person name="Futagami T."/>
            <person name="Toyoda A."/>
            <person name="Takaki Y."/>
            <person name="Nishi S."/>
            <person name="Hori S."/>
            <person name="Arai W."/>
            <person name="Tsubouchi T."/>
            <person name="Morono Y."/>
            <person name="Uchiyama I."/>
            <person name="Ito T."/>
            <person name="Fujiyama A."/>
            <person name="Inagaki F."/>
            <person name="Takami H."/>
        </authorList>
    </citation>
    <scope>NUCLEOTIDE SEQUENCE</scope>
    <source>
        <strain evidence="2">Expedition CK06-06</strain>
    </source>
</reference>
<sequence>AGRGVKYGEEIFSSLSAAGRAVTGHATNGWKFWQPAEVSEESTPSAHPKSTSSKATP</sequence>
<evidence type="ECO:0000256" key="1">
    <source>
        <dbReference type="SAM" id="MobiDB-lite"/>
    </source>
</evidence>
<organism evidence="2">
    <name type="scientific">marine sediment metagenome</name>
    <dbReference type="NCBI Taxonomy" id="412755"/>
    <lineage>
        <taxon>unclassified sequences</taxon>
        <taxon>metagenomes</taxon>
        <taxon>ecological metagenomes</taxon>
    </lineage>
</organism>
<accession>X0YYL1</accession>
<name>X0YYL1_9ZZZZ</name>
<feature type="non-terminal residue" evidence="2">
    <location>
        <position position="1"/>
    </location>
</feature>
<protein>
    <recommendedName>
        <fullName evidence="3">RAMA domain-containing protein</fullName>
    </recommendedName>
</protein>
<proteinExistence type="predicted"/>
<gene>
    <name evidence="2" type="ORF">S01H1_76224</name>
</gene>
<feature type="region of interest" description="Disordered" evidence="1">
    <location>
        <begin position="36"/>
        <end position="57"/>
    </location>
</feature>
<evidence type="ECO:0008006" key="3">
    <source>
        <dbReference type="Google" id="ProtNLM"/>
    </source>
</evidence>
<comment type="caution">
    <text evidence="2">The sequence shown here is derived from an EMBL/GenBank/DDBJ whole genome shotgun (WGS) entry which is preliminary data.</text>
</comment>
<evidence type="ECO:0000313" key="2">
    <source>
        <dbReference type="EMBL" id="GAG53348.1"/>
    </source>
</evidence>
<dbReference type="AlphaFoldDB" id="X0YYL1"/>